<keyword evidence="3" id="KW-1003">Cell membrane</keyword>
<feature type="transmembrane region" description="Helical" evidence="7">
    <location>
        <begin position="327"/>
        <end position="348"/>
    </location>
</feature>
<dbReference type="Proteomes" id="UP000003503">
    <property type="component" value="Unassembled WGS sequence"/>
</dbReference>
<evidence type="ECO:0000256" key="1">
    <source>
        <dbReference type="ARBA" id="ARBA00004651"/>
    </source>
</evidence>
<comment type="caution">
    <text evidence="8">The sequence shown here is derived from an EMBL/GenBank/DDBJ whole genome shotgun (WGS) entry which is preliminary data.</text>
</comment>
<dbReference type="GO" id="GO:0005886">
    <property type="term" value="C:plasma membrane"/>
    <property type="evidence" value="ECO:0007669"/>
    <property type="project" value="UniProtKB-SubCell"/>
</dbReference>
<evidence type="ECO:0000256" key="7">
    <source>
        <dbReference type="SAM" id="Phobius"/>
    </source>
</evidence>
<feature type="transmembrane region" description="Helical" evidence="7">
    <location>
        <begin position="201"/>
        <end position="225"/>
    </location>
</feature>
<feature type="transmembrane region" description="Helical" evidence="7">
    <location>
        <begin position="21"/>
        <end position="41"/>
    </location>
</feature>
<dbReference type="Pfam" id="PF03601">
    <property type="entry name" value="Cons_hypoth698"/>
    <property type="match status" value="1"/>
</dbReference>
<dbReference type="AlphaFoldDB" id="F2BXH2"/>
<sequence>MYLCFFITIREMRMKSFFENILYNRSFDFAIIVTLICSLAGKWLASFPGFSLVGHLVLALILGMLVQLWKTVSNRSKTGTGFIANKFLRAGIILLGFKLNLFFLLTSGLDSLKAAIVVVAIMLVLNYFVAKLFKVDHTLAMLTACGCSICGAAAVMGVSAPMKAKADQSVLAIAIVCILGTLFTLVEVFMQPLLGFTDSQFGVMAGLSLHEIAHAVAAGGAGGSIGMDSAIIAKLSRVLLLAPVALIVGLIEYKKNKNAEEKISIPVPWFMGGFILASAVGSYLQLSDNITQNLVNIAYILLGMAMAALGINVNFKVIIKKGAKPFAAAFICSIVILALAWFIAGHFFA</sequence>
<evidence type="ECO:0000256" key="4">
    <source>
        <dbReference type="ARBA" id="ARBA00022692"/>
    </source>
</evidence>
<gene>
    <name evidence="8" type="ORF">HMPREF9083_0864</name>
</gene>
<proteinExistence type="inferred from homology"/>
<feature type="transmembrane region" description="Helical" evidence="7">
    <location>
        <begin position="231"/>
        <end position="251"/>
    </location>
</feature>
<name>F2BXH2_9FIRM</name>
<evidence type="ECO:0000256" key="6">
    <source>
        <dbReference type="ARBA" id="ARBA00023136"/>
    </source>
</evidence>
<dbReference type="HOGENOM" id="CLU_033541_0_1_9"/>
<dbReference type="PANTHER" id="PTHR30106">
    <property type="entry name" value="INNER MEMBRANE PROTEIN YEIH-RELATED"/>
    <property type="match status" value="1"/>
</dbReference>
<dbReference type="eggNOG" id="COG2855">
    <property type="taxonomic scope" value="Bacteria"/>
</dbReference>
<feature type="transmembrane region" description="Helical" evidence="7">
    <location>
        <begin position="139"/>
        <end position="158"/>
    </location>
</feature>
<comment type="subcellular location">
    <subcellularLocation>
        <location evidence="1">Cell membrane</location>
        <topology evidence="1">Multi-pass membrane protein</topology>
    </subcellularLocation>
</comment>
<feature type="transmembrane region" description="Helical" evidence="7">
    <location>
        <begin position="263"/>
        <end position="284"/>
    </location>
</feature>
<feature type="transmembrane region" description="Helical" evidence="7">
    <location>
        <begin position="170"/>
        <end position="189"/>
    </location>
</feature>
<keyword evidence="5 7" id="KW-1133">Transmembrane helix</keyword>
<evidence type="ECO:0000313" key="8">
    <source>
        <dbReference type="EMBL" id="EGF13547.1"/>
    </source>
</evidence>
<dbReference type="InterPro" id="IPR018383">
    <property type="entry name" value="UPF0324_pro"/>
</dbReference>
<dbReference type="STRING" id="888062.HMPREF9083_0864"/>
<feature type="transmembrane region" description="Helical" evidence="7">
    <location>
        <begin position="87"/>
        <end position="105"/>
    </location>
</feature>
<accession>F2BXH2</accession>
<evidence type="ECO:0000256" key="5">
    <source>
        <dbReference type="ARBA" id="ARBA00022989"/>
    </source>
</evidence>
<evidence type="ECO:0000256" key="2">
    <source>
        <dbReference type="ARBA" id="ARBA00007977"/>
    </source>
</evidence>
<feature type="transmembrane region" description="Helical" evidence="7">
    <location>
        <begin position="111"/>
        <end position="130"/>
    </location>
</feature>
<dbReference type="EMBL" id="AFBB01000017">
    <property type="protein sequence ID" value="EGF13547.1"/>
    <property type="molecule type" value="Genomic_DNA"/>
</dbReference>
<protein>
    <submittedName>
        <fullName evidence="8">Putative inner membrane protein</fullName>
    </submittedName>
</protein>
<keyword evidence="6 7" id="KW-0472">Membrane</keyword>
<reference evidence="8 9" key="1">
    <citation type="submission" date="2011-02" db="EMBL/GenBank/DDBJ databases">
        <authorList>
            <person name="Muzny D."/>
            <person name="Qin X."/>
            <person name="Deng J."/>
            <person name="Jiang H."/>
            <person name="Liu Y."/>
            <person name="Qu J."/>
            <person name="Song X.-Z."/>
            <person name="Zhang L."/>
            <person name="Thornton R."/>
            <person name="Coyle M."/>
            <person name="Francisco L."/>
            <person name="Jackson L."/>
            <person name="Javaid M."/>
            <person name="Korchina V."/>
            <person name="Kovar C."/>
            <person name="Mata R."/>
            <person name="Mathew T."/>
            <person name="Ngo R."/>
            <person name="Nguyen L."/>
            <person name="Nguyen N."/>
            <person name="Okwuonu G."/>
            <person name="Ongeri F."/>
            <person name="Pham C."/>
            <person name="Simmons D."/>
            <person name="Wilczek-Boney K."/>
            <person name="Hale W."/>
            <person name="Jakkamsetti A."/>
            <person name="Pham P."/>
            <person name="Ruth R."/>
            <person name="San Lucas F."/>
            <person name="Warren J."/>
            <person name="Zhang J."/>
            <person name="Zhao Z."/>
            <person name="Zhou C."/>
            <person name="Zhu D."/>
            <person name="Lee S."/>
            <person name="Bess C."/>
            <person name="Blankenburg K."/>
            <person name="Forbes L."/>
            <person name="Fu Q."/>
            <person name="Gubbala S."/>
            <person name="Hirani K."/>
            <person name="Jayaseelan J.C."/>
            <person name="Lara F."/>
            <person name="Munidasa M."/>
            <person name="Palculict T."/>
            <person name="Patil S."/>
            <person name="Pu L.-L."/>
            <person name="Saada N."/>
            <person name="Tang L."/>
            <person name="Weissenberger G."/>
            <person name="Zhu Y."/>
            <person name="Hemphill L."/>
            <person name="Shang Y."/>
            <person name="Youmans B."/>
            <person name="Ayvaz T."/>
            <person name="Ross M."/>
            <person name="Santibanez J."/>
            <person name="Aqrawi P."/>
            <person name="Gross S."/>
            <person name="Joshi V."/>
            <person name="Fowler G."/>
            <person name="Nazareth L."/>
            <person name="Reid J."/>
            <person name="Worley K."/>
            <person name="Petrosino J."/>
            <person name="Highlander S."/>
            <person name="Gibbs R."/>
        </authorList>
    </citation>
    <scope>NUCLEOTIDE SEQUENCE [LARGE SCALE GENOMIC DNA]</scope>
    <source>
        <strain evidence="8 9">DSM 19965</strain>
    </source>
</reference>
<keyword evidence="4 7" id="KW-0812">Transmembrane</keyword>
<dbReference type="PANTHER" id="PTHR30106:SF2">
    <property type="entry name" value="UPF0324 INNER MEMBRANE PROTEIN YEIH"/>
    <property type="match status" value="1"/>
</dbReference>
<feature type="transmembrane region" description="Helical" evidence="7">
    <location>
        <begin position="47"/>
        <end position="66"/>
    </location>
</feature>
<feature type="transmembrane region" description="Helical" evidence="7">
    <location>
        <begin position="296"/>
        <end position="315"/>
    </location>
</feature>
<evidence type="ECO:0000313" key="9">
    <source>
        <dbReference type="Proteomes" id="UP000003503"/>
    </source>
</evidence>
<organism evidence="8 9">
    <name type="scientific">Dialister micraerophilus DSM 19965</name>
    <dbReference type="NCBI Taxonomy" id="888062"/>
    <lineage>
        <taxon>Bacteria</taxon>
        <taxon>Bacillati</taxon>
        <taxon>Bacillota</taxon>
        <taxon>Negativicutes</taxon>
        <taxon>Veillonellales</taxon>
        <taxon>Veillonellaceae</taxon>
        <taxon>Dialister</taxon>
    </lineage>
</organism>
<comment type="similarity">
    <text evidence="2">Belongs to the UPF0324 family.</text>
</comment>
<keyword evidence="9" id="KW-1185">Reference proteome</keyword>
<evidence type="ECO:0000256" key="3">
    <source>
        <dbReference type="ARBA" id="ARBA00022475"/>
    </source>
</evidence>